<evidence type="ECO:0000313" key="3">
    <source>
        <dbReference type="EMBL" id="GIF97164.1"/>
    </source>
</evidence>
<feature type="transmembrane region" description="Helical" evidence="2">
    <location>
        <begin position="180"/>
        <end position="202"/>
    </location>
</feature>
<gene>
    <name evidence="3" type="ORF">Cci01nite_22580</name>
</gene>
<proteinExistence type="predicted"/>
<dbReference type="InterPro" id="IPR012507">
    <property type="entry name" value="YibE_F"/>
</dbReference>
<protein>
    <submittedName>
        <fullName evidence="3">Membrane protein</fullName>
    </submittedName>
</protein>
<dbReference type="RefSeq" id="WP_239165362.1">
    <property type="nucleotide sequence ID" value="NZ_BONH01000007.1"/>
</dbReference>
<reference evidence="3 4" key="1">
    <citation type="submission" date="2021-01" db="EMBL/GenBank/DDBJ databases">
        <title>Whole genome shotgun sequence of Catellatospora citrea NBRC 14495.</title>
        <authorList>
            <person name="Komaki H."/>
            <person name="Tamura T."/>
        </authorList>
    </citation>
    <scope>NUCLEOTIDE SEQUENCE [LARGE SCALE GENOMIC DNA]</scope>
    <source>
        <strain evidence="3 4">NBRC 14495</strain>
    </source>
</reference>
<keyword evidence="2" id="KW-0812">Transmembrane</keyword>
<keyword evidence="2" id="KW-1133">Transmembrane helix</keyword>
<feature type="transmembrane region" description="Helical" evidence="2">
    <location>
        <begin position="208"/>
        <end position="225"/>
    </location>
</feature>
<sequence length="452" mass="47006">MTPSHDPHTPAGDPGHSHSHDHSHAVPVSRRATRLTMIALIPAAVATLVGLLLLWPGDLKTEPWTGSVNHDGVVAGVRVVDCADAAEPPVQTPDQAAPPVCGEVVVRLADGKVVTTSIPSGPGAAEVEAGDKVIVMETESIDQEGVLRYEIVDHDRTDGLWALALAFVGAVIAFGRWRGVFALVGLAFTFAVLLMFVVPAILQGSSPLLVAIVGSAVIMLVVLYLTHGINAPTSMAVLGTLTALALTGGLSALSVSLLHLTGMASEESMYVTFVNADIDMAGLLLAGILIGALGVLDDVTVTQAYTVTELAAANPRLGFTGLYRAASRVGRAHITSVINTIVLAYAGASLPTLLLLTAGGAPLGEMLTNEFLAQEIVRSAVGTIGLIAAVPITTALAALVSRGTGDVPAPRRARPRRVDDLEQAWGLPADHDAHPHQHPQPTRAWAEHDRTV</sequence>
<evidence type="ECO:0000256" key="2">
    <source>
        <dbReference type="SAM" id="Phobius"/>
    </source>
</evidence>
<feature type="transmembrane region" description="Helical" evidence="2">
    <location>
        <begin position="337"/>
        <end position="356"/>
    </location>
</feature>
<feature type="region of interest" description="Disordered" evidence="1">
    <location>
        <begin position="1"/>
        <end position="27"/>
    </location>
</feature>
<feature type="transmembrane region" description="Helical" evidence="2">
    <location>
        <begin position="278"/>
        <end position="296"/>
    </location>
</feature>
<feature type="compositionally biased region" description="Basic and acidic residues" evidence="1">
    <location>
        <begin position="15"/>
        <end position="24"/>
    </location>
</feature>
<dbReference type="Pfam" id="PF07907">
    <property type="entry name" value="YibE_F"/>
    <property type="match status" value="1"/>
</dbReference>
<dbReference type="PANTHER" id="PTHR41771">
    <property type="entry name" value="MEMBRANE PROTEIN-RELATED"/>
    <property type="match status" value="1"/>
</dbReference>
<evidence type="ECO:0000313" key="4">
    <source>
        <dbReference type="Proteomes" id="UP000659904"/>
    </source>
</evidence>
<feature type="transmembrane region" description="Helical" evidence="2">
    <location>
        <begin position="35"/>
        <end position="55"/>
    </location>
</feature>
<feature type="transmembrane region" description="Helical" evidence="2">
    <location>
        <begin position="376"/>
        <end position="401"/>
    </location>
</feature>
<name>A0A8J3KKW6_9ACTN</name>
<organism evidence="3 4">
    <name type="scientific">Catellatospora citrea</name>
    <dbReference type="NCBI Taxonomy" id="53366"/>
    <lineage>
        <taxon>Bacteria</taxon>
        <taxon>Bacillati</taxon>
        <taxon>Actinomycetota</taxon>
        <taxon>Actinomycetes</taxon>
        <taxon>Micromonosporales</taxon>
        <taxon>Micromonosporaceae</taxon>
        <taxon>Catellatospora</taxon>
    </lineage>
</organism>
<dbReference type="AlphaFoldDB" id="A0A8J3KKW6"/>
<feature type="region of interest" description="Disordered" evidence="1">
    <location>
        <begin position="428"/>
        <end position="452"/>
    </location>
</feature>
<keyword evidence="2" id="KW-0472">Membrane</keyword>
<feature type="transmembrane region" description="Helical" evidence="2">
    <location>
        <begin position="159"/>
        <end position="175"/>
    </location>
</feature>
<evidence type="ECO:0000256" key="1">
    <source>
        <dbReference type="SAM" id="MobiDB-lite"/>
    </source>
</evidence>
<comment type="caution">
    <text evidence="3">The sequence shown here is derived from an EMBL/GenBank/DDBJ whole genome shotgun (WGS) entry which is preliminary data.</text>
</comment>
<keyword evidence="4" id="KW-1185">Reference proteome</keyword>
<accession>A0A8J3KKW6</accession>
<feature type="transmembrane region" description="Helical" evidence="2">
    <location>
        <begin position="237"/>
        <end position="258"/>
    </location>
</feature>
<dbReference type="PANTHER" id="PTHR41771:SF1">
    <property type="entry name" value="MEMBRANE PROTEIN"/>
    <property type="match status" value="1"/>
</dbReference>
<dbReference type="EMBL" id="BONH01000007">
    <property type="protein sequence ID" value="GIF97164.1"/>
    <property type="molecule type" value="Genomic_DNA"/>
</dbReference>
<dbReference type="Proteomes" id="UP000659904">
    <property type="component" value="Unassembled WGS sequence"/>
</dbReference>